<organism evidence="13 14">
    <name type="scientific">Acinetobacter modestus</name>
    <dbReference type="NCBI Taxonomy" id="1776740"/>
    <lineage>
        <taxon>Bacteria</taxon>
        <taxon>Pseudomonadati</taxon>
        <taxon>Pseudomonadota</taxon>
        <taxon>Gammaproteobacteria</taxon>
        <taxon>Moraxellales</taxon>
        <taxon>Moraxellaceae</taxon>
        <taxon>Acinetobacter</taxon>
    </lineage>
</organism>
<evidence type="ECO:0000256" key="1">
    <source>
        <dbReference type="ARBA" id="ARBA00004377"/>
    </source>
</evidence>
<keyword evidence="4" id="KW-0488">Methylation</keyword>
<keyword evidence="5" id="KW-0997">Cell inner membrane</keyword>
<reference evidence="14" key="1">
    <citation type="submission" date="2013-02" db="EMBL/GenBank/DDBJ databases">
        <title>The Genome Sequence of Acinetobacter sp. NIPH 236.</title>
        <authorList>
            <consortium name="The Broad Institute Genome Sequencing Platform"/>
            <consortium name="The Broad Institute Genome Sequencing Center for Infectious Disease"/>
            <person name="Cerqueira G."/>
            <person name="Feldgarden M."/>
            <person name="Courvalin P."/>
            <person name="Perichon B."/>
            <person name="Grillot-Courvalin C."/>
            <person name="Clermont D."/>
            <person name="Rocha E."/>
            <person name="Yoon E.-J."/>
            <person name="Nemec A."/>
            <person name="Walker B."/>
            <person name="Young S.K."/>
            <person name="Zeng Q."/>
            <person name="Gargeya S."/>
            <person name="Fitzgerald M."/>
            <person name="Haas B."/>
            <person name="Abouelleil A."/>
            <person name="Alvarado L."/>
            <person name="Arachchi H.M."/>
            <person name="Berlin A.M."/>
            <person name="Chapman S.B."/>
            <person name="Dewar J."/>
            <person name="Goldberg J."/>
            <person name="Griggs A."/>
            <person name="Gujja S."/>
            <person name="Hansen M."/>
            <person name="Howarth C."/>
            <person name="Imamovic A."/>
            <person name="Larimer J."/>
            <person name="McCowan C."/>
            <person name="Murphy C."/>
            <person name="Neiman D."/>
            <person name="Pearson M."/>
            <person name="Priest M."/>
            <person name="Roberts A."/>
            <person name="Saif S."/>
            <person name="Shea T."/>
            <person name="Sisk P."/>
            <person name="Sykes S."/>
            <person name="Wortman J."/>
            <person name="Nusbaum C."/>
            <person name="Birren B."/>
        </authorList>
    </citation>
    <scope>NUCLEOTIDE SEQUENCE [LARGE SCALE GENOMIC DNA]</scope>
    <source>
        <strain evidence="14">NIPH 236</strain>
    </source>
</reference>
<name>A0ABP2U0K0_9GAMM</name>
<comment type="subcellular location">
    <subcellularLocation>
        <location evidence="1">Cell inner membrane</location>
        <topology evidence="1">Single-pass membrane protein</topology>
    </subcellularLocation>
</comment>
<proteinExistence type="inferred from homology"/>
<dbReference type="RefSeq" id="WP_004660190.1">
    <property type="nucleotide sequence ID" value="NZ_BMDV01000003.1"/>
</dbReference>
<keyword evidence="3" id="KW-1003">Cell membrane</keyword>
<evidence type="ECO:0000256" key="7">
    <source>
        <dbReference type="ARBA" id="ARBA00022989"/>
    </source>
</evidence>
<comment type="similarity">
    <text evidence="9">Belongs to the GSP H family.</text>
</comment>
<dbReference type="Gene3D" id="3.55.40.10">
    <property type="entry name" value="minor pseudopilin epsh domain"/>
    <property type="match status" value="1"/>
</dbReference>
<keyword evidence="8 11" id="KW-0472">Membrane</keyword>
<reference evidence="13 14" key="2">
    <citation type="journal article" date="2016" name="Int. J. Syst. Evol. Microbiol.">
        <title>Taxonomy of haemolytic and/or proteolytic strains of the genus Acinetobacter with the proposal of Acinetobacter courvalinii sp. nov. (genomic species 14 sensu Bouvet &amp; Jeanjean), Acinetobacter dispersus sp. nov. (genomic species 17), Acinetobacter modestus sp. nov., Acinetobacter proteolyticus sp. nov. and Acinetobacter vivianii sp. nov.</title>
        <authorList>
            <person name="Nemec A."/>
            <person name="Radolfova-Krizova L."/>
            <person name="Maixnerova M."/>
            <person name="Vrestiakova E."/>
            <person name="Jezek P."/>
            <person name="Sedo O."/>
        </authorList>
    </citation>
    <scope>NUCLEOTIDE SEQUENCE [LARGE SCALE GENOMIC DNA]</scope>
    <source>
        <strain evidence="13 14">NIPH 236</strain>
    </source>
</reference>
<evidence type="ECO:0000256" key="8">
    <source>
        <dbReference type="ARBA" id="ARBA00023136"/>
    </source>
</evidence>
<evidence type="ECO:0000256" key="3">
    <source>
        <dbReference type="ARBA" id="ARBA00022475"/>
    </source>
</evidence>
<evidence type="ECO:0000256" key="10">
    <source>
        <dbReference type="ARBA" id="ARBA00030775"/>
    </source>
</evidence>
<dbReference type="Pfam" id="PF07963">
    <property type="entry name" value="N_methyl"/>
    <property type="match status" value="1"/>
</dbReference>
<accession>A0ABP2U0K0</accession>
<feature type="domain" description="General secretion pathway GspH" evidence="12">
    <location>
        <begin position="44"/>
        <end position="160"/>
    </location>
</feature>
<keyword evidence="6 11" id="KW-0812">Transmembrane</keyword>
<evidence type="ECO:0000256" key="2">
    <source>
        <dbReference type="ARBA" id="ARBA00021549"/>
    </source>
</evidence>
<sequence>MGNNRGFTLIELIVTLSIISIIVTIAMPSFGDMLTRQKLDASSRGFMATLSQARSQATVLRSTVAVCPNKLASDPDFNKDKCAQAAIPAYTATSPALTTAQKQDILNNRVFSVDIDSKVAVESTSDSFILFNATGSVAAVKTFRLCASANKRTITITRLGSVTQAKNTGVCV</sequence>
<protein>
    <recommendedName>
        <fullName evidence="2">Type II secretion system protein H</fullName>
    </recommendedName>
    <alternativeName>
        <fullName evidence="10">General secretion pathway protein H</fullName>
    </alternativeName>
</protein>
<dbReference type="Pfam" id="PF12019">
    <property type="entry name" value="GspH"/>
    <property type="match status" value="1"/>
</dbReference>
<dbReference type="SUPFAM" id="SSF54523">
    <property type="entry name" value="Pili subunits"/>
    <property type="match status" value="1"/>
</dbReference>
<evidence type="ECO:0000259" key="12">
    <source>
        <dbReference type="Pfam" id="PF12019"/>
    </source>
</evidence>
<dbReference type="GeneID" id="92834298"/>
<keyword evidence="14" id="KW-1185">Reference proteome</keyword>
<evidence type="ECO:0000256" key="9">
    <source>
        <dbReference type="ARBA" id="ARBA00025772"/>
    </source>
</evidence>
<dbReference type="InterPro" id="IPR045584">
    <property type="entry name" value="Pilin-like"/>
</dbReference>
<comment type="caution">
    <text evidence="13">The sequence shown here is derived from an EMBL/GenBank/DDBJ whole genome shotgun (WGS) entry which is preliminary data.</text>
</comment>
<dbReference type="PROSITE" id="PS00409">
    <property type="entry name" value="PROKAR_NTER_METHYL"/>
    <property type="match status" value="1"/>
</dbReference>
<dbReference type="EMBL" id="APOJ01000016">
    <property type="protein sequence ID" value="ENU28040.1"/>
    <property type="molecule type" value="Genomic_DNA"/>
</dbReference>
<dbReference type="InterPro" id="IPR022346">
    <property type="entry name" value="T2SS_GspH"/>
</dbReference>
<feature type="transmembrane region" description="Helical" evidence="11">
    <location>
        <begin position="6"/>
        <end position="27"/>
    </location>
</feature>
<dbReference type="Proteomes" id="UP000013190">
    <property type="component" value="Unassembled WGS sequence"/>
</dbReference>
<gene>
    <name evidence="13" type="ORF">F992_00877</name>
</gene>
<evidence type="ECO:0000313" key="13">
    <source>
        <dbReference type="EMBL" id="ENU28040.1"/>
    </source>
</evidence>
<evidence type="ECO:0000256" key="11">
    <source>
        <dbReference type="SAM" id="Phobius"/>
    </source>
</evidence>
<evidence type="ECO:0000256" key="6">
    <source>
        <dbReference type="ARBA" id="ARBA00022692"/>
    </source>
</evidence>
<dbReference type="InterPro" id="IPR012902">
    <property type="entry name" value="N_methyl_site"/>
</dbReference>
<evidence type="ECO:0000313" key="14">
    <source>
        <dbReference type="Proteomes" id="UP000013190"/>
    </source>
</evidence>
<keyword evidence="7 11" id="KW-1133">Transmembrane helix</keyword>
<dbReference type="NCBIfam" id="TIGR02532">
    <property type="entry name" value="IV_pilin_GFxxxE"/>
    <property type="match status" value="1"/>
</dbReference>
<evidence type="ECO:0000256" key="4">
    <source>
        <dbReference type="ARBA" id="ARBA00022481"/>
    </source>
</evidence>
<evidence type="ECO:0000256" key="5">
    <source>
        <dbReference type="ARBA" id="ARBA00022519"/>
    </source>
</evidence>